<feature type="domain" description="Alcohol dehydrogenase-like C-terminal" evidence="2">
    <location>
        <begin position="162"/>
        <end position="287"/>
    </location>
</feature>
<dbReference type="Pfam" id="PF08240">
    <property type="entry name" value="ADH_N"/>
    <property type="match status" value="1"/>
</dbReference>
<dbReference type="Proteomes" id="UP000289794">
    <property type="component" value="Chromosome"/>
</dbReference>
<gene>
    <name evidence="4" type="primary">adhT</name>
    <name evidence="4" type="ORF">PMF13cell1_05424</name>
</gene>
<dbReference type="PANTHER" id="PTHR43401">
    <property type="entry name" value="L-THREONINE 3-DEHYDROGENASE"/>
    <property type="match status" value="1"/>
</dbReference>
<dbReference type="InterPro" id="IPR050129">
    <property type="entry name" value="Zn_alcohol_dh"/>
</dbReference>
<dbReference type="InterPro" id="IPR036291">
    <property type="entry name" value="NAD(P)-bd_dom_sf"/>
</dbReference>
<evidence type="ECO:0000313" key="5">
    <source>
        <dbReference type="Proteomes" id="UP000289794"/>
    </source>
</evidence>
<name>A0A4P6M7Q4_9FIRM</name>
<feature type="domain" description="Alcohol dehydrogenase-like N-terminal" evidence="3">
    <location>
        <begin position="24"/>
        <end position="123"/>
    </location>
</feature>
<evidence type="ECO:0000313" key="4">
    <source>
        <dbReference type="EMBL" id="QBE99830.1"/>
    </source>
</evidence>
<dbReference type="EMBL" id="CP035945">
    <property type="protein sequence ID" value="QBE99830.1"/>
    <property type="molecule type" value="Genomic_DNA"/>
</dbReference>
<evidence type="ECO:0000256" key="1">
    <source>
        <dbReference type="ARBA" id="ARBA00023002"/>
    </source>
</evidence>
<dbReference type="KEGG" id="bpro:PMF13cell1_05424"/>
<sequence length="329" mass="35832">MKSLVLGNNRAYLEDVPDPVPHGEWVVVKVESTPICGSDRKAFVSPTPVRDAGHEGAGVVVAVNGSNLLKEGDRVILNPLSGCGHCSLCLSGNYIYCTEKPQYFSHFAEYVLVQDFVCTKLPDDITYDQGSLGCCALGPAFSSIKRLNVKGYDTILITGLGPVGMGAIAVSKFLGARVIALDSVPFRKNMAKEMGADVVLDPTDPDIKEKIREAKKDAPLIKAVDASGNGNAERLCIDMMEPRGSVAFIGENHNTIPICPSDDFIRKGLTLMGSWHYNMDDREEMFAILRRSPVVHKIITDVYGFSGVQGAFEKFMGQDTCKVILKPWE</sequence>
<dbReference type="AlphaFoldDB" id="A0A4P6M7Q4"/>
<organism evidence="4 5">
    <name type="scientific">Blautia producta</name>
    <dbReference type="NCBI Taxonomy" id="33035"/>
    <lineage>
        <taxon>Bacteria</taxon>
        <taxon>Bacillati</taxon>
        <taxon>Bacillota</taxon>
        <taxon>Clostridia</taxon>
        <taxon>Lachnospirales</taxon>
        <taxon>Lachnospiraceae</taxon>
        <taxon>Blautia</taxon>
    </lineage>
</organism>
<dbReference type="SUPFAM" id="SSF51735">
    <property type="entry name" value="NAD(P)-binding Rossmann-fold domains"/>
    <property type="match status" value="1"/>
</dbReference>
<dbReference type="RefSeq" id="WP_130182765.1">
    <property type="nucleotide sequence ID" value="NZ_CP035945.1"/>
</dbReference>
<proteinExistence type="predicted"/>
<dbReference type="Pfam" id="PF00107">
    <property type="entry name" value="ADH_zinc_N"/>
    <property type="match status" value="1"/>
</dbReference>
<protein>
    <submittedName>
        <fullName evidence="4">Alcohol dehydrogenase</fullName>
        <ecNumber evidence="4">1.1.1.1</ecNumber>
    </submittedName>
</protein>
<accession>A0A4P6M7Q4</accession>
<dbReference type="InterPro" id="IPR013149">
    <property type="entry name" value="ADH-like_C"/>
</dbReference>
<reference evidence="4 5" key="1">
    <citation type="submission" date="2019-01" db="EMBL/GenBank/DDBJ databases">
        <title>PMF-metabolizing Aryl O-demethylase.</title>
        <authorList>
            <person name="Kim M."/>
        </authorList>
    </citation>
    <scope>NUCLEOTIDE SEQUENCE [LARGE SCALE GENOMIC DNA]</scope>
    <source>
        <strain evidence="4 5">PMF1</strain>
    </source>
</reference>
<keyword evidence="1 4" id="KW-0560">Oxidoreductase</keyword>
<evidence type="ECO:0000259" key="3">
    <source>
        <dbReference type="Pfam" id="PF08240"/>
    </source>
</evidence>
<dbReference type="EC" id="1.1.1.1" evidence="4"/>
<dbReference type="SUPFAM" id="SSF50129">
    <property type="entry name" value="GroES-like"/>
    <property type="match status" value="1"/>
</dbReference>
<evidence type="ECO:0000259" key="2">
    <source>
        <dbReference type="Pfam" id="PF00107"/>
    </source>
</evidence>
<dbReference type="Gene3D" id="3.90.180.10">
    <property type="entry name" value="Medium-chain alcohol dehydrogenases, catalytic domain"/>
    <property type="match status" value="1"/>
</dbReference>
<dbReference type="GO" id="GO:0004022">
    <property type="term" value="F:alcohol dehydrogenase (NAD+) activity"/>
    <property type="evidence" value="ECO:0007669"/>
    <property type="project" value="UniProtKB-EC"/>
</dbReference>
<dbReference type="PANTHER" id="PTHR43401:SF2">
    <property type="entry name" value="L-THREONINE 3-DEHYDROGENASE"/>
    <property type="match status" value="1"/>
</dbReference>
<dbReference type="InterPro" id="IPR013154">
    <property type="entry name" value="ADH-like_N"/>
</dbReference>
<dbReference type="InterPro" id="IPR011032">
    <property type="entry name" value="GroES-like_sf"/>
</dbReference>